<dbReference type="AlphaFoldDB" id="A0AAW5R4G1"/>
<feature type="compositionally biased region" description="Basic and acidic residues" evidence="1">
    <location>
        <begin position="290"/>
        <end position="300"/>
    </location>
</feature>
<evidence type="ECO:0000256" key="1">
    <source>
        <dbReference type="SAM" id="MobiDB-lite"/>
    </source>
</evidence>
<evidence type="ECO:0008006" key="4">
    <source>
        <dbReference type="Google" id="ProtNLM"/>
    </source>
</evidence>
<gene>
    <name evidence="2" type="ORF">MUB46_23445</name>
</gene>
<dbReference type="Proteomes" id="UP001320898">
    <property type="component" value="Unassembled WGS sequence"/>
</dbReference>
<dbReference type="RefSeq" id="WP_261618410.1">
    <property type="nucleotide sequence ID" value="NZ_JALIDZ010000015.1"/>
</dbReference>
<organism evidence="2 3">
    <name type="scientific">Microbaculum marinisediminis</name>
    <dbReference type="NCBI Taxonomy" id="2931392"/>
    <lineage>
        <taxon>Bacteria</taxon>
        <taxon>Pseudomonadati</taxon>
        <taxon>Pseudomonadota</taxon>
        <taxon>Alphaproteobacteria</taxon>
        <taxon>Hyphomicrobiales</taxon>
        <taxon>Tepidamorphaceae</taxon>
        <taxon>Microbaculum</taxon>
    </lineage>
</organism>
<name>A0AAW5R4G1_9HYPH</name>
<evidence type="ECO:0000313" key="2">
    <source>
        <dbReference type="EMBL" id="MCT8974823.1"/>
    </source>
</evidence>
<keyword evidence="3" id="KW-1185">Reference proteome</keyword>
<sequence>MTARIAYKRVVMGLHQSTPDRTTVRLAAEFAGLLRLDLMGLFIEDPGMLAPAQRPGAREFQLLGRRWRPLEPQSLTRDIELCALSARRMLDETAKTLGVPSRFEVVRAALREAMKAVSQASDIVIIAEPHNPAERAIAPFPQLVKAAFESAATVLYLPRRIARARGPVVAIATSPDDPSLATAETIAAAAQESLIVIEAFKREAEAAPDSAGAAGIPVARLSVARSALGDIRSLSSAIDGLRERMIVVTRGAFGEGDGDKPAALAALQSVPLLLVEPAGAPASEPANEPANERLGRPETA</sequence>
<reference evidence="2 3" key="1">
    <citation type="submission" date="2022-04" db="EMBL/GenBank/DDBJ databases">
        <authorList>
            <person name="Ye Y.-Q."/>
            <person name="Du Z.-J."/>
        </authorList>
    </citation>
    <scope>NUCLEOTIDE SEQUENCE [LARGE SCALE GENOMIC DNA]</scope>
    <source>
        <strain evidence="2 3">A6E488</strain>
    </source>
</reference>
<feature type="compositionally biased region" description="Low complexity" evidence="1">
    <location>
        <begin position="278"/>
        <end position="289"/>
    </location>
</feature>
<dbReference type="EMBL" id="JALIDZ010000015">
    <property type="protein sequence ID" value="MCT8974823.1"/>
    <property type="molecule type" value="Genomic_DNA"/>
</dbReference>
<proteinExistence type="predicted"/>
<comment type="caution">
    <text evidence="2">The sequence shown here is derived from an EMBL/GenBank/DDBJ whole genome shotgun (WGS) entry which is preliminary data.</text>
</comment>
<evidence type="ECO:0000313" key="3">
    <source>
        <dbReference type="Proteomes" id="UP001320898"/>
    </source>
</evidence>
<accession>A0AAW5R4G1</accession>
<feature type="region of interest" description="Disordered" evidence="1">
    <location>
        <begin position="278"/>
        <end position="300"/>
    </location>
</feature>
<protein>
    <recommendedName>
        <fullName evidence="4">UspA domain-containing protein</fullName>
    </recommendedName>
</protein>